<dbReference type="InterPro" id="IPR045155">
    <property type="entry name" value="Beta-lactam_cat"/>
</dbReference>
<evidence type="ECO:0000313" key="2">
    <source>
        <dbReference type="EMBL" id="GES24659.1"/>
    </source>
</evidence>
<evidence type="ECO:0000259" key="1">
    <source>
        <dbReference type="Pfam" id="PF13354"/>
    </source>
</evidence>
<dbReference type="GO" id="GO:0030655">
    <property type="term" value="P:beta-lactam antibiotic catabolic process"/>
    <property type="evidence" value="ECO:0007669"/>
    <property type="project" value="InterPro"/>
</dbReference>
<gene>
    <name evidence="2" type="ORF">Aple_075580</name>
</gene>
<dbReference type="PANTHER" id="PTHR35333">
    <property type="entry name" value="BETA-LACTAMASE"/>
    <property type="match status" value="1"/>
</dbReference>
<dbReference type="Gene3D" id="3.40.710.10">
    <property type="entry name" value="DD-peptidase/beta-lactamase superfamily"/>
    <property type="match status" value="1"/>
</dbReference>
<evidence type="ECO:0000313" key="3">
    <source>
        <dbReference type="Proteomes" id="UP000377595"/>
    </source>
</evidence>
<dbReference type="EMBL" id="BLAF01000055">
    <property type="protein sequence ID" value="GES24659.1"/>
    <property type="molecule type" value="Genomic_DNA"/>
</dbReference>
<dbReference type="InterPro" id="IPR000871">
    <property type="entry name" value="Beta-lactam_class-A"/>
</dbReference>
<accession>A0A5M3XX69</accession>
<proteinExistence type="predicted"/>
<protein>
    <recommendedName>
        <fullName evidence="1">Beta-lactamase class A catalytic domain-containing protein</fullName>
    </recommendedName>
</protein>
<dbReference type="GO" id="GO:0008800">
    <property type="term" value="F:beta-lactamase activity"/>
    <property type="evidence" value="ECO:0007669"/>
    <property type="project" value="InterPro"/>
</dbReference>
<dbReference type="AlphaFoldDB" id="A0A5M3XX69"/>
<dbReference type="GO" id="GO:0046677">
    <property type="term" value="P:response to antibiotic"/>
    <property type="evidence" value="ECO:0007669"/>
    <property type="project" value="InterPro"/>
</dbReference>
<dbReference type="SUPFAM" id="SSF56601">
    <property type="entry name" value="beta-lactamase/transpeptidase-like"/>
    <property type="match status" value="1"/>
</dbReference>
<comment type="caution">
    <text evidence="2">The sequence shown here is derived from an EMBL/GenBank/DDBJ whole genome shotgun (WGS) entry which is preliminary data.</text>
</comment>
<sequence>MVFPAVSVIMVMTGVPGAVALPRVRLRALHASPDSKVATVAKATFSTSSRANLTRNLATYLKDRSGQASIQIHDLSTGITYGYNTGLRTVTASIVKVDILAALLLRAQQDARKLTATERNLAKLMITLSDNDAATTLWNQIGGAPGLATANRKLGLRDTTPGPGGYWGSTTTSAADQLRILRSLTSKTSPLNAESRRYILGLMADVTPAQAWGISAAASDNDTTAVKNGWLPRTADSGRWTINSIGRIHGNGHDYLIAAISRRNSSMPDGITTVEHIAELTVEALNRNPAP</sequence>
<keyword evidence="3" id="KW-1185">Reference proteome</keyword>
<dbReference type="PANTHER" id="PTHR35333:SF3">
    <property type="entry name" value="BETA-LACTAMASE-TYPE TRANSPEPTIDASE FOLD CONTAINING PROTEIN"/>
    <property type="match status" value="1"/>
</dbReference>
<dbReference type="Proteomes" id="UP000377595">
    <property type="component" value="Unassembled WGS sequence"/>
</dbReference>
<dbReference type="Pfam" id="PF13354">
    <property type="entry name" value="Beta-lactamase2"/>
    <property type="match status" value="1"/>
</dbReference>
<organism evidence="2 3">
    <name type="scientific">Acrocarpospora pleiomorpha</name>
    <dbReference type="NCBI Taxonomy" id="90975"/>
    <lineage>
        <taxon>Bacteria</taxon>
        <taxon>Bacillati</taxon>
        <taxon>Actinomycetota</taxon>
        <taxon>Actinomycetes</taxon>
        <taxon>Streptosporangiales</taxon>
        <taxon>Streptosporangiaceae</taxon>
        <taxon>Acrocarpospora</taxon>
    </lineage>
</organism>
<name>A0A5M3XX69_9ACTN</name>
<reference evidence="2 3" key="1">
    <citation type="submission" date="2019-10" db="EMBL/GenBank/DDBJ databases">
        <title>Whole genome shotgun sequence of Acrocarpospora pleiomorpha NBRC 16267.</title>
        <authorList>
            <person name="Ichikawa N."/>
            <person name="Kimura A."/>
            <person name="Kitahashi Y."/>
            <person name="Komaki H."/>
            <person name="Oguchi A."/>
        </authorList>
    </citation>
    <scope>NUCLEOTIDE SEQUENCE [LARGE SCALE GENOMIC DNA]</scope>
    <source>
        <strain evidence="2 3">NBRC 16267</strain>
    </source>
</reference>
<feature type="domain" description="Beta-lactamase class A catalytic" evidence="1">
    <location>
        <begin position="116"/>
        <end position="259"/>
    </location>
</feature>
<dbReference type="InterPro" id="IPR012338">
    <property type="entry name" value="Beta-lactam/transpept-like"/>
</dbReference>